<evidence type="ECO:0000256" key="6">
    <source>
        <dbReference type="ARBA" id="ARBA00022737"/>
    </source>
</evidence>
<evidence type="ECO:0000256" key="7">
    <source>
        <dbReference type="ARBA" id="ARBA00023002"/>
    </source>
</evidence>
<feature type="non-terminal residue" evidence="11">
    <location>
        <position position="1"/>
    </location>
</feature>
<keyword evidence="8" id="KW-0186">Copper</keyword>
<keyword evidence="5" id="KW-0479">Metal-binding</keyword>
<dbReference type="CDD" id="cd04208">
    <property type="entry name" value="CuRO_2_CuNIR"/>
    <property type="match status" value="1"/>
</dbReference>
<evidence type="ECO:0000256" key="3">
    <source>
        <dbReference type="ARBA" id="ARBA00011882"/>
    </source>
</evidence>
<dbReference type="AlphaFoldDB" id="A0A382AV61"/>
<dbReference type="EC" id="1.7.2.1" evidence="3"/>
<reference evidence="11" key="1">
    <citation type="submission" date="2018-05" db="EMBL/GenBank/DDBJ databases">
        <authorList>
            <person name="Lanie J.A."/>
            <person name="Ng W.-L."/>
            <person name="Kazmierczak K.M."/>
            <person name="Andrzejewski T.M."/>
            <person name="Davidsen T.M."/>
            <person name="Wayne K.J."/>
            <person name="Tettelin H."/>
            <person name="Glass J.I."/>
            <person name="Rusch D."/>
            <person name="Podicherti R."/>
            <person name="Tsui H.-C.T."/>
            <person name="Winkler M.E."/>
        </authorList>
    </citation>
    <scope>NUCLEOTIDE SEQUENCE</scope>
</reference>
<dbReference type="PANTHER" id="PTHR11709:SF394">
    <property type="entry name" value="FI03373P-RELATED"/>
    <property type="match status" value="1"/>
</dbReference>
<accession>A0A382AV61</accession>
<dbReference type="InterPro" id="IPR011707">
    <property type="entry name" value="Cu-oxidase-like_N"/>
</dbReference>
<dbReference type="FunFam" id="2.60.40.420:FF:000093">
    <property type="entry name" value="Copper-containing nitrite reductase"/>
    <property type="match status" value="1"/>
</dbReference>
<gene>
    <name evidence="11" type="ORF">METZ01_LOCUS158045</name>
</gene>
<organism evidence="11">
    <name type="scientific">marine metagenome</name>
    <dbReference type="NCBI Taxonomy" id="408172"/>
    <lineage>
        <taxon>unclassified sequences</taxon>
        <taxon>metagenomes</taxon>
        <taxon>ecological metagenomes</taxon>
    </lineage>
</organism>
<dbReference type="InterPro" id="IPR008972">
    <property type="entry name" value="Cupredoxin"/>
</dbReference>
<evidence type="ECO:0000256" key="8">
    <source>
        <dbReference type="ARBA" id="ARBA00023008"/>
    </source>
</evidence>
<dbReference type="PRINTS" id="PR00695">
    <property type="entry name" value="CUNO2RDTASE"/>
</dbReference>
<keyword evidence="7" id="KW-0560">Oxidoreductase</keyword>
<evidence type="ECO:0000256" key="9">
    <source>
        <dbReference type="ARBA" id="ARBA00049340"/>
    </source>
</evidence>
<dbReference type="Pfam" id="PF07732">
    <property type="entry name" value="Cu-oxidase_3"/>
    <property type="match status" value="1"/>
</dbReference>
<dbReference type="NCBIfam" id="TIGR02376">
    <property type="entry name" value="Cu_nitrite_red"/>
    <property type="match status" value="1"/>
</dbReference>
<evidence type="ECO:0000256" key="2">
    <source>
        <dbReference type="ARBA" id="ARBA00011233"/>
    </source>
</evidence>
<dbReference type="InterPro" id="IPR045087">
    <property type="entry name" value="Cu-oxidase_fam"/>
</dbReference>
<comment type="subunit">
    <text evidence="2">Homotrimer.</text>
</comment>
<comment type="catalytic activity">
    <reaction evidence="9">
        <text>nitric oxide + Fe(III)-[cytochrome c] + H2O = Fe(II)-[cytochrome c] + nitrite + 2 H(+)</text>
        <dbReference type="Rhea" id="RHEA:15233"/>
        <dbReference type="Rhea" id="RHEA-COMP:10350"/>
        <dbReference type="Rhea" id="RHEA-COMP:14399"/>
        <dbReference type="ChEBI" id="CHEBI:15377"/>
        <dbReference type="ChEBI" id="CHEBI:15378"/>
        <dbReference type="ChEBI" id="CHEBI:16301"/>
        <dbReference type="ChEBI" id="CHEBI:16480"/>
        <dbReference type="ChEBI" id="CHEBI:29033"/>
        <dbReference type="ChEBI" id="CHEBI:29034"/>
        <dbReference type="EC" id="1.7.2.1"/>
    </reaction>
</comment>
<sequence length="269" mass="29575">VQVEFETVETEGPLHDGVRYRFWTFNGTVPGPMVRVRVGDTVEFTLKNHKDSNDDHSIDIHAVNGNLGGGAVSQTEPGQSKKFIFKALNPGLYVYHCATNHIPTHIANGMYGMMLVEPEGGLPKVDREYYVVQSEFYTKKDFGEKGLQSFSKKKALQEIPDYVVFNGKVGGVTGKGALTANAGETVRIYFGNAGPNLISSFHMIGEIWDRVWPEGSTARPLENVQTTLVPVAGSTVVEFKVEEKGLYLLVDHSIFRAIDKGAAGHMQVN</sequence>
<name>A0A382AV61_9ZZZZ</name>
<evidence type="ECO:0000259" key="10">
    <source>
        <dbReference type="Pfam" id="PF07732"/>
    </source>
</evidence>
<comment type="cofactor">
    <cofactor evidence="1">
        <name>Cu(+)</name>
        <dbReference type="ChEBI" id="CHEBI:49552"/>
    </cofactor>
</comment>
<dbReference type="PANTHER" id="PTHR11709">
    <property type="entry name" value="MULTI-COPPER OXIDASE"/>
    <property type="match status" value="1"/>
</dbReference>
<proteinExistence type="predicted"/>
<evidence type="ECO:0000313" key="11">
    <source>
        <dbReference type="EMBL" id="SVB05191.1"/>
    </source>
</evidence>
<feature type="domain" description="Plastocyanin-like" evidence="10">
    <location>
        <begin position="15"/>
        <end position="119"/>
    </location>
</feature>
<protein>
    <recommendedName>
        <fullName evidence="4">Copper-containing nitrite reductase</fullName>
        <ecNumber evidence="3">1.7.2.1</ecNumber>
    </recommendedName>
</protein>
<dbReference type="GO" id="GO:0005507">
    <property type="term" value="F:copper ion binding"/>
    <property type="evidence" value="ECO:0007669"/>
    <property type="project" value="InterPro"/>
</dbReference>
<dbReference type="EMBL" id="UINC01026901">
    <property type="protein sequence ID" value="SVB05191.1"/>
    <property type="molecule type" value="Genomic_DNA"/>
</dbReference>
<dbReference type="InterPro" id="IPR001287">
    <property type="entry name" value="NO2-reductase_Cu"/>
</dbReference>
<dbReference type="Gene3D" id="2.60.40.420">
    <property type="entry name" value="Cupredoxins - blue copper proteins"/>
    <property type="match status" value="2"/>
</dbReference>
<evidence type="ECO:0000256" key="5">
    <source>
        <dbReference type="ARBA" id="ARBA00022723"/>
    </source>
</evidence>
<dbReference type="CDD" id="cd11020">
    <property type="entry name" value="CuRO_1_CuNIR"/>
    <property type="match status" value="1"/>
</dbReference>
<keyword evidence="6" id="KW-0677">Repeat</keyword>
<dbReference type="SUPFAM" id="SSF49503">
    <property type="entry name" value="Cupredoxins"/>
    <property type="match status" value="2"/>
</dbReference>
<evidence type="ECO:0000256" key="4">
    <source>
        <dbReference type="ARBA" id="ARBA00017290"/>
    </source>
</evidence>
<evidence type="ECO:0000256" key="1">
    <source>
        <dbReference type="ARBA" id="ARBA00001960"/>
    </source>
</evidence>
<dbReference type="GO" id="GO:0050421">
    <property type="term" value="F:nitrite reductase (NO-forming) activity"/>
    <property type="evidence" value="ECO:0007669"/>
    <property type="project" value="UniProtKB-EC"/>
</dbReference>